<evidence type="ECO:0000313" key="5">
    <source>
        <dbReference type="Proteomes" id="UP001140949"/>
    </source>
</evidence>
<dbReference type="AlphaFoldDB" id="A0AAX6DM36"/>
<keyword evidence="3" id="KW-0732">Signal</keyword>
<name>A0AAX6DM36_IRIPA</name>
<feature type="signal peptide" evidence="3">
    <location>
        <begin position="1"/>
        <end position="28"/>
    </location>
</feature>
<evidence type="ECO:0000313" key="4">
    <source>
        <dbReference type="EMBL" id="KAJ6792837.1"/>
    </source>
</evidence>
<protein>
    <submittedName>
        <fullName evidence="4">Pollen-specific protein C13</fullName>
    </submittedName>
</protein>
<evidence type="ECO:0000256" key="1">
    <source>
        <dbReference type="ARBA" id="ARBA00010049"/>
    </source>
</evidence>
<organism evidence="4 5">
    <name type="scientific">Iris pallida</name>
    <name type="common">Sweet iris</name>
    <dbReference type="NCBI Taxonomy" id="29817"/>
    <lineage>
        <taxon>Eukaryota</taxon>
        <taxon>Viridiplantae</taxon>
        <taxon>Streptophyta</taxon>
        <taxon>Embryophyta</taxon>
        <taxon>Tracheophyta</taxon>
        <taxon>Spermatophyta</taxon>
        <taxon>Magnoliopsida</taxon>
        <taxon>Liliopsida</taxon>
        <taxon>Asparagales</taxon>
        <taxon>Iridaceae</taxon>
        <taxon>Iridoideae</taxon>
        <taxon>Irideae</taxon>
        <taxon>Iris</taxon>
    </lineage>
</organism>
<dbReference type="Proteomes" id="UP001140949">
    <property type="component" value="Unassembled WGS sequence"/>
</dbReference>
<dbReference type="EMBL" id="JANAVB010043418">
    <property type="protein sequence ID" value="KAJ6792837.1"/>
    <property type="molecule type" value="Genomic_DNA"/>
</dbReference>
<comment type="similarity">
    <text evidence="1">Belongs to the Ole e I family.</text>
</comment>
<proteinExistence type="inferred from homology"/>
<accession>A0AAX6DM36</accession>
<evidence type="ECO:0000256" key="2">
    <source>
        <dbReference type="ARBA" id="ARBA00023157"/>
    </source>
</evidence>
<dbReference type="Pfam" id="PF01190">
    <property type="entry name" value="Pollen_Ole_e_1"/>
    <property type="match status" value="1"/>
</dbReference>
<sequence length="175" mass="18675">MAKSSFLIAAAVAVSVAVVIFPSSVVCGARVAPTNGFTVNGRVFCDTCVAGFETPATTYVAGAQVRVECRTRDTKAKTCSFDGVTDSTGTYNIQVAGEHEYEICESVLVSSPDGDCSLPLMGRERAPVLLTHNNGMPSDTRVVNALGFKKNAPLAWCASLMKMYEVDEDYRIIFG</sequence>
<reference evidence="4" key="2">
    <citation type="submission" date="2023-04" db="EMBL/GenBank/DDBJ databases">
        <authorList>
            <person name="Bruccoleri R.E."/>
            <person name="Oakeley E.J."/>
            <person name="Faust A.-M."/>
            <person name="Dessus-Babus S."/>
            <person name="Altorfer M."/>
            <person name="Burckhardt D."/>
            <person name="Oertli M."/>
            <person name="Naumann U."/>
            <person name="Petersen F."/>
            <person name="Wong J."/>
        </authorList>
    </citation>
    <scope>NUCLEOTIDE SEQUENCE</scope>
    <source>
        <strain evidence="4">GSM-AAB239-AS_SAM_17_03QT</strain>
        <tissue evidence="4">Leaf</tissue>
    </source>
</reference>
<evidence type="ECO:0000256" key="3">
    <source>
        <dbReference type="SAM" id="SignalP"/>
    </source>
</evidence>
<reference evidence="4" key="1">
    <citation type="journal article" date="2023" name="GigaByte">
        <title>Genome assembly of the bearded iris, Iris pallida Lam.</title>
        <authorList>
            <person name="Bruccoleri R.E."/>
            <person name="Oakeley E.J."/>
            <person name="Faust A.M.E."/>
            <person name="Altorfer M."/>
            <person name="Dessus-Babus S."/>
            <person name="Burckhardt D."/>
            <person name="Oertli M."/>
            <person name="Naumann U."/>
            <person name="Petersen F."/>
            <person name="Wong J."/>
        </authorList>
    </citation>
    <scope>NUCLEOTIDE SEQUENCE</scope>
    <source>
        <strain evidence="4">GSM-AAB239-AS_SAM_17_03QT</strain>
    </source>
</reference>
<gene>
    <name evidence="4" type="ORF">M6B38_237620</name>
</gene>
<dbReference type="PANTHER" id="PTHR31614">
    <property type="entry name" value="PROTEIN DOWNSTREAM OF FLC-RELATED"/>
    <property type="match status" value="1"/>
</dbReference>
<dbReference type="PANTHER" id="PTHR31614:SF5">
    <property type="entry name" value="ALLERGEN-LIKE PROTEIN BRSN20"/>
    <property type="match status" value="1"/>
</dbReference>
<dbReference type="InterPro" id="IPR006041">
    <property type="entry name" value="Pollen_Ole_e1_allergen"/>
</dbReference>
<feature type="chain" id="PRO_5043791741" evidence="3">
    <location>
        <begin position="29"/>
        <end position="175"/>
    </location>
</feature>
<keyword evidence="5" id="KW-1185">Reference proteome</keyword>
<keyword evidence="2" id="KW-1015">Disulfide bond</keyword>
<comment type="caution">
    <text evidence="4">The sequence shown here is derived from an EMBL/GenBank/DDBJ whole genome shotgun (WGS) entry which is preliminary data.</text>
</comment>